<evidence type="ECO:0008006" key="6">
    <source>
        <dbReference type="Google" id="ProtNLM"/>
    </source>
</evidence>
<dbReference type="PIRSF" id="PIRSF018266">
    <property type="entry name" value="FecR"/>
    <property type="match status" value="1"/>
</dbReference>
<dbReference type="AlphaFoldDB" id="W0F3S2"/>
<evidence type="ECO:0000256" key="1">
    <source>
        <dbReference type="SAM" id="Phobius"/>
    </source>
</evidence>
<dbReference type="RefSeq" id="WP_008585791.1">
    <property type="nucleotide sequence ID" value="NZ_CP007035.1"/>
</dbReference>
<organism evidence="4 5">
    <name type="scientific">Niabella soli DSM 19437</name>
    <dbReference type="NCBI Taxonomy" id="929713"/>
    <lineage>
        <taxon>Bacteria</taxon>
        <taxon>Pseudomonadati</taxon>
        <taxon>Bacteroidota</taxon>
        <taxon>Chitinophagia</taxon>
        <taxon>Chitinophagales</taxon>
        <taxon>Chitinophagaceae</taxon>
        <taxon>Niabella</taxon>
    </lineage>
</organism>
<dbReference type="Gene3D" id="2.60.120.1440">
    <property type="match status" value="1"/>
</dbReference>
<keyword evidence="1" id="KW-0472">Membrane</keyword>
<dbReference type="OrthoDB" id="934696at2"/>
<keyword evidence="5" id="KW-1185">Reference proteome</keyword>
<dbReference type="InterPro" id="IPR032508">
    <property type="entry name" value="FecR_C"/>
</dbReference>
<dbReference type="Proteomes" id="UP000003586">
    <property type="component" value="Chromosome"/>
</dbReference>
<sequence length="340" mass="38550">MDVTPELLQQFFNGECTAPQEQEIRQWLLQHPEIVEQYLTEENWNSFEHEPIAAAISDRMRRRISKKIRPVVPYRRWMMAAASVLFLFSIAGLLIKKKPVLPAEKRVAVAIPPRKLIQDTSFVTKTIKLPDGSIVSLLPGSSVCFDSVFGNRRDVDLVGCASFSVAKDHTRPFCVHAKNINVTALGTVFTVDDRNKITKVRLHEGKVVVQKESKALKNRVPVFLMPGQELQFDNVRFSDRVRSFIKKEPGKIKTTATTQAPANDIVLKFDNETMTAVLKKMEDACHVKIVVNETTLKEMRFTGAYKSSKETVEQFLNTLALLNHLKINKTKTGFLIQPDE</sequence>
<protein>
    <recommendedName>
        <fullName evidence="6">FecR protein domain-containing protein</fullName>
    </recommendedName>
</protein>
<dbReference type="HOGENOM" id="CLU_050192_2_0_10"/>
<dbReference type="InterPro" id="IPR012373">
    <property type="entry name" value="Ferrdict_sens_TM"/>
</dbReference>
<feature type="domain" description="Protein FecR C-terminal" evidence="3">
    <location>
        <begin position="267"/>
        <end position="329"/>
    </location>
</feature>
<reference evidence="4 5" key="1">
    <citation type="submission" date="2013-12" db="EMBL/GenBank/DDBJ databases">
        <authorList>
            <consortium name="DOE Joint Genome Institute"/>
            <person name="Eisen J."/>
            <person name="Huntemann M."/>
            <person name="Han J."/>
            <person name="Chen A."/>
            <person name="Kyrpides N."/>
            <person name="Mavromatis K."/>
            <person name="Markowitz V."/>
            <person name="Palaniappan K."/>
            <person name="Ivanova N."/>
            <person name="Schaumberg A."/>
            <person name="Pati A."/>
            <person name="Liolios K."/>
            <person name="Nordberg H.P."/>
            <person name="Cantor M.N."/>
            <person name="Hua S.X."/>
            <person name="Woyke T."/>
        </authorList>
    </citation>
    <scope>NUCLEOTIDE SEQUENCE [LARGE SCALE GENOMIC DNA]</scope>
    <source>
        <strain evidence="5">DSM 19437</strain>
    </source>
</reference>
<dbReference type="GO" id="GO:0016989">
    <property type="term" value="F:sigma factor antagonist activity"/>
    <property type="evidence" value="ECO:0007669"/>
    <property type="project" value="TreeGrafter"/>
</dbReference>
<feature type="transmembrane region" description="Helical" evidence="1">
    <location>
        <begin position="77"/>
        <end position="95"/>
    </location>
</feature>
<gene>
    <name evidence="4" type="ORF">NIASO_11900</name>
</gene>
<dbReference type="Pfam" id="PF16344">
    <property type="entry name" value="FecR_C"/>
    <property type="match status" value="1"/>
</dbReference>
<dbReference type="PANTHER" id="PTHR30273:SF2">
    <property type="entry name" value="PROTEIN FECR"/>
    <property type="match status" value="1"/>
</dbReference>
<dbReference type="Pfam" id="PF04773">
    <property type="entry name" value="FecR"/>
    <property type="match status" value="1"/>
</dbReference>
<evidence type="ECO:0000259" key="2">
    <source>
        <dbReference type="Pfam" id="PF04773"/>
    </source>
</evidence>
<dbReference type="EMBL" id="CP007035">
    <property type="protein sequence ID" value="AHF17665.1"/>
    <property type="molecule type" value="Genomic_DNA"/>
</dbReference>
<proteinExistence type="predicted"/>
<evidence type="ECO:0000313" key="4">
    <source>
        <dbReference type="EMBL" id="AHF17665.1"/>
    </source>
</evidence>
<keyword evidence="1" id="KW-0812">Transmembrane</keyword>
<evidence type="ECO:0000313" key="5">
    <source>
        <dbReference type="Proteomes" id="UP000003586"/>
    </source>
</evidence>
<feature type="domain" description="FecR protein" evidence="2">
    <location>
        <begin position="126"/>
        <end position="207"/>
    </location>
</feature>
<accession>W0F3S2</accession>
<dbReference type="KEGG" id="nso:NIASO_11900"/>
<dbReference type="eggNOG" id="COG3712">
    <property type="taxonomic scope" value="Bacteria"/>
</dbReference>
<dbReference type="PANTHER" id="PTHR30273">
    <property type="entry name" value="PERIPLASMIC SIGNAL SENSOR AND SIGMA FACTOR ACTIVATOR FECR-RELATED"/>
    <property type="match status" value="1"/>
</dbReference>
<keyword evidence="1" id="KW-1133">Transmembrane helix</keyword>
<dbReference type="Gene3D" id="3.55.50.30">
    <property type="match status" value="1"/>
</dbReference>
<name>W0F3S2_9BACT</name>
<dbReference type="STRING" id="929713.NIASO_11900"/>
<evidence type="ECO:0000259" key="3">
    <source>
        <dbReference type="Pfam" id="PF16344"/>
    </source>
</evidence>
<dbReference type="InterPro" id="IPR006860">
    <property type="entry name" value="FecR"/>
</dbReference>